<reference evidence="3 5" key="2">
    <citation type="journal article" date="2013" name="Nature">
        <title>Insights into bilaterian evolution from three spiralian genomes.</title>
        <authorList>
            <person name="Simakov O."/>
            <person name="Marletaz F."/>
            <person name="Cho S.J."/>
            <person name="Edsinger-Gonzales E."/>
            <person name="Havlak P."/>
            <person name="Hellsten U."/>
            <person name="Kuo D.H."/>
            <person name="Larsson T."/>
            <person name="Lv J."/>
            <person name="Arendt D."/>
            <person name="Savage R."/>
            <person name="Osoegawa K."/>
            <person name="de Jong P."/>
            <person name="Grimwood J."/>
            <person name="Chapman J.A."/>
            <person name="Shapiro H."/>
            <person name="Aerts A."/>
            <person name="Otillar R.P."/>
            <person name="Terry A.Y."/>
            <person name="Boore J.L."/>
            <person name="Grigoriev I.V."/>
            <person name="Lindberg D.R."/>
            <person name="Seaver E.C."/>
            <person name="Weisblat D.A."/>
            <person name="Putnam N.H."/>
            <person name="Rokhsar D.S."/>
        </authorList>
    </citation>
    <scope>NUCLEOTIDE SEQUENCE</scope>
</reference>
<evidence type="ECO:0000256" key="1">
    <source>
        <dbReference type="SAM" id="Coils"/>
    </source>
</evidence>
<dbReference type="RefSeq" id="XP_009029397.1">
    <property type="nucleotide sequence ID" value="XM_009031149.1"/>
</dbReference>
<evidence type="ECO:0000313" key="3">
    <source>
        <dbReference type="EMBL" id="ESN92462.1"/>
    </source>
</evidence>
<gene>
    <name evidence="4" type="primary">20208066</name>
    <name evidence="3" type="ORF">HELRODRAFT_181334</name>
</gene>
<dbReference type="GeneID" id="20208066"/>
<dbReference type="EMBL" id="AMQM01007545">
    <property type="status" value="NOT_ANNOTATED_CDS"/>
    <property type="molecule type" value="Genomic_DNA"/>
</dbReference>
<dbReference type="KEGG" id="hro:HELRODRAFT_181334"/>
<feature type="compositionally biased region" description="Basic and acidic residues" evidence="2">
    <location>
        <begin position="145"/>
        <end position="159"/>
    </location>
</feature>
<feature type="region of interest" description="Disordered" evidence="2">
    <location>
        <begin position="141"/>
        <end position="168"/>
    </location>
</feature>
<dbReference type="HOGENOM" id="CLU_1220859_0_0_1"/>
<reference evidence="4" key="3">
    <citation type="submission" date="2015-06" db="UniProtKB">
        <authorList>
            <consortium name="EnsemblMetazoa"/>
        </authorList>
    </citation>
    <scope>IDENTIFICATION</scope>
</reference>
<feature type="region of interest" description="Disordered" evidence="2">
    <location>
        <begin position="25"/>
        <end position="46"/>
    </location>
</feature>
<dbReference type="InParanoid" id="T1FGW7"/>
<name>T1FGW7_HELRO</name>
<evidence type="ECO:0000313" key="4">
    <source>
        <dbReference type="EnsemblMetazoa" id="HelroP181334"/>
    </source>
</evidence>
<feature type="coiled-coil region" evidence="1">
    <location>
        <begin position="63"/>
        <end position="112"/>
    </location>
</feature>
<keyword evidence="5" id="KW-1185">Reference proteome</keyword>
<keyword evidence="1" id="KW-0175">Coiled coil</keyword>
<feature type="compositionally biased region" description="Polar residues" evidence="2">
    <location>
        <begin position="30"/>
        <end position="46"/>
    </location>
</feature>
<accession>T1FGW7</accession>
<sequence length="227" mass="25497">MALASLTDFEVQPCQLIAGFQKDDDDDVSRQTSVYSGNSDENLSSECCSSPSLGASVEDLSSLKRLSKSSENLSENRLSLQQNALSLLYYKLSNLKHQLKENESELRLYNVLMEENRIIDGEILREFLAKNPNIIGRLNGLNNDSNRENSKIKTTKNDRVEDDSDDDVARRSTIKLQINDSDVNNNDIDIVNNNNNMQKNMSPISDVIDLNEVLDELAVSFESENSN</sequence>
<dbReference type="CTD" id="20208066"/>
<evidence type="ECO:0000256" key="2">
    <source>
        <dbReference type="SAM" id="MobiDB-lite"/>
    </source>
</evidence>
<dbReference type="EnsemblMetazoa" id="HelroT181334">
    <property type="protein sequence ID" value="HelroP181334"/>
    <property type="gene ID" value="HelroG181334"/>
</dbReference>
<dbReference type="Proteomes" id="UP000015101">
    <property type="component" value="Unassembled WGS sequence"/>
</dbReference>
<protein>
    <submittedName>
        <fullName evidence="3 4">Uncharacterized protein</fullName>
    </submittedName>
</protein>
<organism evidence="4 5">
    <name type="scientific">Helobdella robusta</name>
    <name type="common">Californian leech</name>
    <dbReference type="NCBI Taxonomy" id="6412"/>
    <lineage>
        <taxon>Eukaryota</taxon>
        <taxon>Metazoa</taxon>
        <taxon>Spiralia</taxon>
        <taxon>Lophotrochozoa</taxon>
        <taxon>Annelida</taxon>
        <taxon>Clitellata</taxon>
        <taxon>Hirudinea</taxon>
        <taxon>Rhynchobdellida</taxon>
        <taxon>Glossiphoniidae</taxon>
        <taxon>Helobdella</taxon>
    </lineage>
</organism>
<evidence type="ECO:0000313" key="5">
    <source>
        <dbReference type="Proteomes" id="UP000015101"/>
    </source>
</evidence>
<proteinExistence type="predicted"/>
<dbReference type="AlphaFoldDB" id="T1FGW7"/>
<dbReference type="EMBL" id="KB097640">
    <property type="protein sequence ID" value="ESN92462.1"/>
    <property type="molecule type" value="Genomic_DNA"/>
</dbReference>
<reference evidence="5" key="1">
    <citation type="submission" date="2012-12" db="EMBL/GenBank/DDBJ databases">
        <authorList>
            <person name="Hellsten U."/>
            <person name="Grimwood J."/>
            <person name="Chapman J.A."/>
            <person name="Shapiro H."/>
            <person name="Aerts A."/>
            <person name="Otillar R.P."/>
            <person name="Terry A.Y."/>
            <person name="Boore J.L."/>
            <person name="Simakov O."/>
            <person name="Marletaz F."/>
            <person name="Cho S.-J."/>
            <person name="Edsinger-Gonzales E."/>
            <person name="Havlak P."/>
            <person name="Kuo D.-H."/>
            <person name="Larsson T."/>
            <person name="Lv J."/>
            <person name="Arendt D."/>
            <person name="Savage R."/>
            <person name="Osoegawa K."/>
            <person name="de Jong P."/>
            <person name="Lindberg D.R."/>
            <person name="Seaver E.C."/>
            <person name="Weisblat D.A."/>
            <person name="Putnam N.H."/>
            <person name="Grigoriev I.V."/>
            <person name="Rokhsar D.S."/>
        </authorList>
    </citation>
    <scope>NUCLEOTIDE SEQUENCE</scope>
</reference>